<comment type="caution">
    <text evidence="3">The sequence shown here is derived from an EMBL/GenBank/DDBJ whole genome shotgun (WGS) entry which is preliminary data.</text>
</comment>
<dbReference type="InterPro" id="IPR000290">
    <property type="entry name" value="Colicin_pyocin"/>
</dbReference>
<dbReference type="RefSeq" id="WP_150434016.1">
    <property type="nucleotide sequence ID" value="NZ_VYKJ01000002.1"/>
</dbReference>
<dbReference type="GO" id="GO:0015643">
    <property type="term" value="F:toxic substance binding"/>
    <property type="evidence" value="ECO:0007669"/>
    <property type="project" value="InterPro"/>
</dbReference>
<dbReference type="InterPro" id="IPR035900">
    <property type="entry name" value="Colicin_E_sf"/>
</dbReference>
<sequence length="92" mass="10797">MKLKTNLEDYTEREFVDFLNNFFENPNNIKGNARKKHIEKLTSHFDNIINHPEGNGLIFNPPDDRSDSPEGIIDELKRWRKQQGLPLFKGSK</sequence>
<dbReference type="CDD" id="cd16363">
    <property type="entry name" value="Col_Im_like"/>
    <property type="match status" value="1"/>
</dbReference>
<evidence type="ECO:0000313" key="4">
    <source>
        <dbReference type="Proteomes" id="UP000335415"/>
    </source>
</evidence>
<dbReference type="Gene3D" id="1.10.1200.20">
    <property type="entry name" value="Colicin E immunity protein"/>
    <property type="match status" value="1"/>
</dbReference>
<comment type="similarity">
    <text evidence="1">Belongs to the colicins ColE2/ColE8/ColE9 and pyocins S1/S2 family.</text>
</comment>
<organism evidence="3 4">
    <name type="scientific">Affinibrenneria salicis</name>
    <dbReference type="NCBI Taxonomy" id="2590031"/>
    <lineage>
        <taxon>Bacteria</taxon>
        <taxon>Pseudomonadati</taxon>
        <taxon>Pseudomonadota</taxon>
        <taxon>Gammaproteobacteria</taxon>
        <taxon>Enterobacterales</taxon>
        <taxon>Pectobacteriaceae</taxon>
        <taxon>Affinibrenneria</taxon>
    </lineage>
</organism>
<evidence type="ECO:0000256" key="1">
    <source>
        <dbReference type="ARBA" id="ARBA00009346"/>
    </source>
</evidence>
<dbReference type="OrthoDB" id="6810874at2"/>
<evidence type="ECO:0000313" key="3">
    <source>
        <dbReference type="EMBL" id="KAA9001778.1"/>
    </source>
</evidence>
<keyword evidence="2" id="KW-0079">Bacteriocin immunity</keyword>
<keyword evidence="4" id="KW-1185">Reference proteome</keyword>
<dbReference type="GO" id="GO:0030153">
    <property type="term" value="P:bacteriocin immunity"/>
    <property type="evidence" value="ECO:0007669"/>
    <property type="project" value="UniProtKB-KW"/>
</dbReference>
<dbReference type="EMBL" id="VYKJ01000002">
    <property type="protein sequence ID" value="KAA9001778.1"/>
    <property type="molecule type" value="Genomic_DNA"/>
</dbReference>
<name>A0A5J5G424_9GAMM</name>
<dbReference type="Proteomes" id="UP000335415">
    <property type="component" value="Unassembled WGS sequence"/>
</dbReference>
<dbReference type="PRINTS" id="PR01299">
    <property type="entry name" value="PYOCIN"/>
</dbReference>
<evidence type="ECO:0000256" key="2">
    <source>
        <dbReference type="ARBA" id="ARBA00023025"/>
    </source>
</evidence>
<dbReference type="SUPFAM" id="SSF47345">
    <property type="entry name" value="Colicin E immunity proteins"/>
    <property type="match status" value="1"/>
</dbReference>
<proteinExistence type="inferred from homology"/>
<dbReference type="Pfam" id="PF01320">
    <property type="entry name" value="Colicin_Pyocin"/>
    <property type="match status" value="1"/>
</dbReference>
<protein>
    <submittedName>
        <fullName evidence="3">Bacteriocin immunity protein</fullName>
    </submittedName>
</protein>
<gene>
    <name evidence="3" type="ORF">FJU30_05665</name>
</gene>
<dbReference type="AlphaFoldDB" id="A0A5J5G424"/>
<accession>A0A5J5G424</accession>
<reference evidence="3 4" key="1">
    <citation type="submission" date="2019-09" db="EMBL/GenBank/DDBJ databases">
        <authorList>
            <person name="Li Y."/>
        </authorList>
    </citation>
    <scope>NUCLEOTIDE SEQUENCE [LARGE SCALE GENOMIC DNA]</scope>
    <source>
        <strain evidence="3 4">L3-3HA</strain>
    </source>
</reference>